<evidence type="ECO:0000313" key="2">
    <source>
        <dbReference type="EMBL" id="OHW61247.1"/>
    </source>
</evidence>
<dbReference type="AlphaFoldDB" id="A0A1S1V560"/>
<keyword evidence="1" id="KW-1133">Transmembrane helix</keyword>
<accession>A0A1S1V560</accession>
<keyword evidence="1" id="KW-0812">Transmembrane</keyword>
<name>A0A1S1V560_9FIRM</name>
<keyword evidence="1" id="KW-0472">Membrane</keyword>
<dbReference type="STRING" id="39480.EUAN_24040"/>
<proteinExistence type="predicted"/>
<feature type="transmembrane region" description="Helical" evidence="1">
    <location>
        <begin position="6"/>
        <end position="28"/>
    </location>
</feature>
<dbReference type="Proteomes" id="UP000180254">
    <property type="component" value="Unassembled WGS sequence"/>
</dbReference>
<dbReference type="RefSeq" id="WP_071064778.1">
    <property type="nucleotide sequence ID" value="NZ_MKIE01000020.1"/>
</dbReference>
<organism evidence="2 3">
    <name type="scientific">Andreesenia angusta</name>
    <dbReference type="NCBI Taxonomy" id="39480"/>
    <lineage>
        <taxon>Bacteria</taxon>
        <taxon>Bacillati</taxon>
        <taxon>Bacillota</taxon>
        <taxon>Tissierellia</taxon>
        <taxon>Tissierellales</taxon>
        <taxon>Gottschalkiaceae</taxon>
        <taxon>Andreesenia</taxon>
    </lineage>
</organism>
<dbReference type="OrthoDB" id="2039553at2"/>
<reference evidence="2 3" key="1">
    <citation type="submission" date="2016-09" db="EMBL/GenBank/DDBJ databases">
        <title>Genome sequence of Eubacterium angustum.</title>
        <authorList>
            <person name="Poehlein A."/>
            <person name="Daniel R."/>
        </authorList>
    </citation>
    <scope>NUCLEOTIDE SEQUENCE [LARGE SCALE GENOMIC DNA]</scope>
    <source>
        <strain evidence="2 3">DSM 1989</strain>
    </source>
</reference>
<evidence type="ECO:0000256" key="1">
    <source>
        <dbReference type="SAM" id="Phobius"/>
    </source>
</evidence>
<protein>
    <submittedName>
        <fullName evidence="2">Uncharacterized protein</fullName>
    </submittedName>
</protein>
<comment type="caution">
    <text evidence="2">The sequence shown here is derived from an EMBL/GenBank/DDBJ whole genome shotgun (WGS) entry which is preliminary data.</text>
</comment>
<dbReference type="EMBL" id="MKIE01000020">
    <property type="protein sequence ID" value="OHW61247.1"/>
    <property type="molecule type" value="Genomic_DNA"/>
</dbReference>
<evidence type="ECO:0000313" key="3">
    <source>
        <dbReference type="Proteomes" id="UP000180254"/>
    </source>
</evidence>
<keyword evidence="3" id="KW-1185">Reference proteome</keyword>
<sequence length="167" mass="19453">MKKKNAVIMAISLTSLICLVLFAFISYYTSMNRKISKDLNSSIPITLEFEYKDSHHWFLGDGATIAKAKLEDDDIIKIMEKSKREWLKTPIPIEIQERVYGNEFNEALIQDALIPEVKNGYWTFLDRYRLDNGLETEPNVYYENTGNYSLGVIDLDNNILYYIKFDS</sequence>
<gene>
    <name evidence="2" type="ORF">EUAN_24040</name>
</gene>